<feature type="region of interest" description="Disordered" evidence="1">
    <location>
        <begin position="1"/>
        <end position="26"/>
    </location>
</feature>
<evidence type="ECO:0000313" key="2">
    <source>
        <dbReference type="EMBL" id="QHS79295.1"/>
    </source>
</evidence>
<protein>
    <submittedName>
        <fullName evidence="2">Uncharacterized protein</fullName>
    </submittedName>
</protein>
<dbReference type="AlphaFoldDB" id="A0A6C0AIV4"/>
<name>A0A6C0AIV4_9ZZZZ</name>
<proteinExistence type="predicted"/>
<dbReference type="EMBL" id="MN740628">
    <property type="protein sequence ID" value="QHS79295.1"/>
    <property type="molecule type" value="Genomic_DNA"/>
</dbReference>
<reference evidence="2" key="1">
    <citation type="journal article" date="2020" name="Nature">
        <title>Giant virus diversity and host interactions through global metagenomics.</title>
        <authorList>
            <person name="Schulz F."/>
            <person name="Roux S."/>
            <person name="Paez-Espino D."/>
            <person name="Jungbluth S."/>
            <person name="Walsh D.A."/>
            <person name="Denef V.J."/>
            <person name="McMahon K.D."/>
            <person name="Konstantinidis K.T."/>
            <person name="Eloe-Fadrosh E.A."/>
            <person name="Kyrpides N.C."/>
            <person name="Woyke T."/>
        </authorList>
    </citation>
    <scope>NUCLEOTIDE SEQUENCE</scope>
    <source>
        <strain evidence="2">GVMAG-S-1035118-87</strain>
    </source>
</reference>
<feature type="compositionally biased region" description="Polar residues" evidence="1">
    <location>
        <begin position="10"/>
        <end position="22"/>
    </location>
</feature>
<accession>A0A6C0AIV4</accession>
<sequence>MKGFSGISPKVTNTTQQGNSNVAPLGEASQIPLDRTIIRTVFPNSSVFQGVPVFSRSWPQTPFRVAMNAGDLLMRQRKPGGSNQIKGSVGTAGASRWSLSVTDNVHSGDGASGNQHYVYDSSVYTRYKKLHQKQKNYNDYSFGGSNNGAYTAIMAIRSY</sequence>
<organism evidence="2">
    <name type="scientific">viral metagenome</name>
    <dbReference type="NCBI Taxonomy" id="1070528"/>
    <lineage>
        <taxon>unclassified sequences</taxon>
        <taxon>metagenomes</taxon>
        <taxon>organismal metagenomes</taxon>
    </lineage>
</organism>
<evidence type="ECO:0000256" key="1">
    <source>
        <dbReference type="SAM" id="MobiDB-lite"/>
    </source>
</evidence>